<reference evidence="9" key="1">
    <citation type="submission" date="2022-04" db="EMBL/GenBank/DDBJ databases">
        <title>Halocatena sp. nov., isolated from a salt lake.</title>
        <authorList>
            <person name="Cui H.-L."/>
        </authorList>
    </citation>
    <scope>NUCLEOTIDE SEQUENCE</scope>
    <source>
        <strain evidence="9">AD-1</strain>
        <plasmid evidence="9">unnamed1</plasmid>
    </source>
</reference>
<dbReference type="EC" id="3.2.1.40" evidence="2"/>
<dbReference type="Pfam" id="PF05592">
    <property type="entry name" value="Bac_rhamnosid"/>
    <property type="match status" value="1"/>
</dbReference>
<keyword evidence="10" id="KW-1185">Reference proteome</keyword>
<keyword evidence="9" id="KW-0614">Plasmid</keyword>
<dbReference type="InterPro" id="IPR013737">
    <property type="entry name" value="Bac_rhamnosid_N"/>
</dbReference>
<dbReference type="InterPro" id="IPR016007">
    <property type="entry name" value="Alpha_rhamnosid"/>
</dbReference>
<geneLocation type="plasmid" evidence="9 10">
    <name>unnamed1</name>
</geneLocation>
<dbReference type="Gene3D" id="2.60.420.10">
    <property type="entry name" value="Maltose phosphorylase, domain 3"/>
    <property type="match status" value="1"/>
</dbReference>
<feature type="region of interest" description="Disordered" evidence="4">
    <location>
        <begin position="1"/>
        <end position="22"/>
    </location>
</feature>
<dbReference type="EMBL" id="CP096020">
    <property type="protein sequence ID" value="UPM44276.1"/>
    <property type="molecule type" value="Genomic_DNA"/>
</dbReference>
<proteinExistence type="predicted"/>
<dbReference type="GeneID" id="71929339"/>
<keyword evidence="3 9" id="KW-0378">Hydrolase</keyword>
<evidence type="ECO:0000256" key="4">
    <source>
        <dbReference type="SAM" id="MobiDB-lite"/>
    </source>
</evidence>
<dbReference type="Pfam" id="PF25788">
    <property type="entry name" value="Ig_Rha78A_N"/>
    <property type="match status" value="1"/>
</dbReference>
<dbReference type="Pfam" id="PF17390">
    <property type="entry name" value="Bac_rhamnosid_C"/>
    <property type="match status" value="1"/>
</dbReference>
<dbReference type="InterPro" id="IPR012341">
    <property type="entry name" value="6hp_glycosidase-like_sf"/>
</dbReference>
<dbReference type="GO" id="GO:0030596">
    <property type="term" value="F:alpha-L-rhamnosidase activity"/>
    <property type="evidence" value="ECO:0007669"/>
    <property type="project" value="UniProtKB-EC"/>
</dbReference>
<organism evidence="9 10">
    <name type="scientific">Halocatena salina</name>
    <dbReference type="NCBI Taxonomy" id="2934340"/>
    <lineage>
        <taxon>Archaea</taxon>
        <taxon>Methanobacteriati</taxon>
        <taxon>Methanobacteriota</taxon>
        <taxon>Stenosarchaea group</taxon>
        <taxon>Halobacteria</taxon>
        <taxon>Halobacteriales</taxon>
        <taxon>Natronomonadaceae</taxon>
        <taxon>Halocatena</taxon>
    </lineage>
</organism>
<dbReference type="Proteomes" id="UP000831768">
    <property type="component" value="Plasmid unnamed1"/>
</dbReference>
<evidence type="ECO:0000313" key="9">
    <source>
        <dbReference type="EMBL" id="UPM44276.1"/>
    </source>
</evidence>
<evidence type="ECO:0000256" key="3">
    <source>
        <dbReference type="ARBA" id="ARBA00022801"/>
    </source>
</evidence>
<feature type="domain" description="Alpha-L-rhamnosidase concanavalin-like" evidence="5">
    <location>
        <begin position="320"/>
        <end position="412"/>
    </location>
</feature>
<dbReference type="AlphaFoldDB" id="A0A8U0A5W3"/>
<feature type="domain" description="Alpha-L-rhamnosidase C-terminal" evidence="8">
    <location>
        <begin position="793"/>
        <end position="850"/>
    </location>
</feature>
<dbReference type="KEGG" id="haad:MW046_14790"/>
<comment type="catalytic activity">
    <reaction evidence="1">
        <text>Hydrolysis of terminal non-reducing alpha-L-rhamnose residues in alpha-L-rhamnosides.</text>
        <dbReference type="EC" id="3.2.1.40"/>
    </reaction>
</comment>
<dbReference type="PANTHER" id="PTHR33307">
    <property type="entry name" value="ALPHA-RHAMNOSIDASE (EUROFUNG)"/>
    <property type="match status" value="1"/>
</dbReference>
<sequence length="895" mass="99760">MSDRDRPIDLRTEYAQDPIGIDEPTPTLRWRVATDRRDARQSAVRVLVASAPDRLTPRAADVWDSGKRRSERPAIEYDGPPLAAGCRYYWIVRVWDEADRPSEWSQPATWEMGLSAEDWEASWIRRAGTDQSSPFSCFRRSVAVTGVVERARVYVSASHQYVLSINGDSVDRGQAFAYPDFQYYKALDVTEHLGSGENVLGIVHAYHGAGQGRPASEPGLLLQLRIDFEDGRSTTVVTDDSWETTAGPWVDAPLRNEEIAEPVEIIDGRQLSPGWDEPGYDVDWESVEVVGDHPTDPWERLVAQRREVTHETVHPESVDRLDSGSIVFDFGRVYPGRPVVRFDAGTDGHRVELRAGYHRDGAVSDTDGTQATDMRYAYVQRGGVQEFRPFNYLGFRYLQIDDPGESLSREQVSIAVSHNAVPDRHAAAFDSSNPVLDDVVELARRSALYGCQEGFVDTPTREKGQFLMDAFNISRVTTLAFGERRLSRGAIREFVRSHYRYWAATGRLNAVYPNGDGKRDIPEFTEAFPEWVWRYYQVTDDRRVLETAYPVVRAVADYVVRHIDPDTGLVMTLSGGEGGPYEAGIVDWPPEMRYGYDRDWPALTTVNLFGVNALARARDIAVALDRPRSERAYFQDRRRQLEMAVVEHLHDGELFVDGCDAHASSDHASQHANALALATGTVPASSIETVTDHVVNSGMQMGPMMVPWLLEALQTSHRPAAFVELLTDSTADGWANILEQGGTFTWESWHCGVDALSEQARRNRSESHAMGATVLTYVFRVLLGVRFEAHADRQLRIRPPDAGLDAASGHVPTECGAVRVSWERDHGIDLTVTIPWNTTATVVVPSRSDRIVIDDTTVAVDQPSTPDLSGIDAVRDTGDAVAVDVTTGTYRIITD</sequence>
<name>A0A8U0A5W3_9EURY</name>
<gene>
    <name evidence="9" type="ORF">MW046_14790</name>
</gene>
<feature type="domain" description="Alpha-L-rhamnosidase six-hairpin glycosidase" evidence="7">
    <location>
        <begin position="425"/>
        <end position="781"/>
    </location>
</feature>
<dbReference type="InterPro" id="IPR008902">
    <property type="entry name" value="Rhamnosid_concanavalin"/>
</dbReference>
<protein>
    <recommendedName>
        <fullName evidence="2">alpha-L-rhamnosidase</fullName>
        <ecNumber evidence="2">3.2.1.40</ecNumber>
    </recommendedName>
</protein>
<dbReference type="RefSeq" id="WP_247994930.1">
    <property type="nucleotide sequence ID" value="NZ_CP096020.1"/>
</dbReference>
<dbReference type="Gene3D" id="2.60.40.10">
    <property type="entry name" value="Immunoglobulins"/>
    <property type="match status" value="1"/>
</dbReference>
<dbReference type="GO" id="GO:0005975">
    <property type="term" value="P:carbohydrate metabolic process"/>
    <property type="evidence" value="ECO:0007669"/>
    <property type="project" value="InterPro"/>
</dbReference>
<dbReference type="Gene3D" id="1.50.10.10">
    <property type="match status" value="1"/>
</dbReference>
<feature type="domain" description="Bacterial alpha-L-rhamnosidase N-terminal" evidence="6">
    <location>
        <begin position="148"/>
        <end position="290"/>
    </location>
</feature>
<evidence type="ECO:0000256" key="2">
    <source>
        <dbReference type="ARBA" id="ARBA00012652"/>
    </source>
</evidence>
<dbReference type="Pfam" id="PF17389">
    <property type="entry name" value="Bac_rhamnosid6H"/>
    <property type="match status" value="1"/>
</dbReference>
<dbReference type="InterPro" id="IPR035396">
    <property type="entry name" value="Bac_rhamnosid6H"/>
</dbReference>
<dbReference type="InterPro" id="IPR013783">
    <property type="entry name" value="Ig-like_fold"/>
</dbReference>
<dbReference type="PANTHER" id="PTHR33307:SF6">
    <property type="entry name" value="ALPHA-RHAMNOSIDASE (EUROFUNG)-RELATED"/>
    <property type="match status" value="1"/>
</dbReference>
<accession>A0A8U0A5W3</accession>
<evidence type="ECO:0000259" key="5">
    <source>
        <dbReference type="Pfam" id="PF05592"/>
    </source>
</evidence>
<evidence type="ECO:0000259" key="6">
    <source>
        <dbReference type="Pfam" id="PF08531"/>
    </source>
</evidence>
<feature type="compositionally biased region" description="Basic and acidic residues" evidence="4">
    <location>
        <begin position="1"/>
        <end position="14"/>
    </location>
</feature>
<evidence type="ECO:0000313" key="10">
    <source>
        <dbReference type="Proteomes" id="UP000831768"/>
    </source>
</evidence>
<dbReference type="InterPro" id="IPR008928">
    <property type="entry name" value="6-hairpin_glycosidase_sf"/>
</dbReference>
<evidence type="ECO:0000259" key="8">
    <source>
        <dbReference type="Pfam" id="PF17390"/>
    </source>
</evidence>
<dbReference type="InterPro" id="IPR035398">
    <property type="entry name" value="Bac_rhamnosid_C"/>
</dbReference>
<dbReference type="SUPFAM" id="SSF48208">
    <property type="entry name" value="Six-hairpin glycosidases"/>
    <property type="match status" value="1"/>
</dbReference>
<dbReference type="Pfam" id="PF08531">
    <property type="entry name" value="Bac_rhamnosid_N"/>
    <property type="match status" value="1"/>
</dbReference>
<evidence type="ECO:0000256" key="1">
    <source>
        <dbReference type="ARBA" id="ARBA00001445"/>
    </source>
</evidence>
<evidence type="ECO:0000259" key="7">
    <source>
        <dbReference type="Pfam" id="PF17389"/>
    </source>
</evidence>
<dbReference type="Gene3D" id="2.60.120.260">
    <property type="entry name" value="Galactose-binding domain-like"/>
    <property type="match status" value="2"/>
</dbReference>